<dbReference type="OrthoDB" id="428734at2759"/>
<accession>A0A843XJ74</accession>
<dbReference type="InterPro" id="IPR050410">
    <property type="entry name" value="CCR4/nocturin_mRNA_transcr"/>
</dbReference>
<dbReference type="EMBL" id="NMUH01009094">
    <property type="protein sequence ID" value="MQM19664.1"/>
    <property type="molecule type" value="Genomic_DNA"/>
</dbReference>
<evidence type="ECO:0000313" key="3">
    <source>
        <dbReference type="Proteomes" id="UP000652761"/>
    </source>
</evidence>
<dbReference type="Proteomes" id="UP000652761">
    <property type="component" value="Unassembled WGS sequence"/>
</dbReference>
<evidence type="ECO:0000256" key="1">
    <source>
        <dbReference type="SAM" id="MobiDB-lite"/>
    </source>
</evidence>
<organism evidence="2 3">
    <name type="scientific">Colocasia esculenta</name>
    <name type="common">Wild taro</name>
    <name type="synonym">Arum esculentum</name>
    <dbReference type="NCBI Taxonomy" id="4460"/>
    <lineage>
        <taxon>Eukaryota</taxon>
        <taxon>Viridiplantae</taxon>
        <taxon>Streptophyta</taxon>
        <taxon>Embryophyta</taxon>
        <taxon>Tracheophyta</taxon>
        <taxon>Spermatophyta</taxon>
        <taxon>Magnoliopsida</taxon>
        <taxon>Liliopsida</taxon>
        <taxon>Araceae</taxon>
        <taxon>Aroideae</taxon>
        <taxon>Colocasieae</taxon>
        <taxon>Colocasia</taxon>
    </lineage>
</organism>
<proteinExistence type="predicted"/>
<protein>
    <submittedName>
        <fullName evidence="2">Uncharacterized protein</fullName>
    </submittedName>
</protein>
<sequence>MRTNDGRRGRFFTSPRSRSPHHGHHRAETPAHSSRKRRIECDANSRLADSDAPGPKRRKTGQETRPWVFSTRDFSACRDRFVIVSYNILGVENALKHPDLYKHVEPENLDWNQRKRRIRRELRRYSPSIMVRLSPSSVTCPIPFSSRGRELSSSDGGRGSASWTPAMLDFLRRYMFTRPEDLPRARVVWVSTAQTNFRKSMWEAQDKAAKTTDSQDPIGWMDYGSRHKLERTPTFCELFDRTHKWKGMDDSVSESARTIGETYDRTMADRYVEGTPQPDLDPEAWVNATGGPRKGRVYDFRDSLDTTLV</sequence>
<dbReference type="GO" id="GO:0000175">
    <property type="term" value="F:3'-5'-RNA exonuclease activity"/>
    <property type="evidence" value="ECO:0007669"/>
    <property type="project" value="TreeGrafter"/>
</dbReference>
<dbReference type="AlphaFoldDB" id="A0A843XJ74"/>
<dbReference type="PANTHER" id="PTHR12121">
    <property type="entry name" value="CARBON CATABOLITE REPRESSOR PROTEIN 4"/>
    <property type="match status" value="1"/>
</dbReference>
<feature type="region of interest" description="Disordered" evidence="1">
    <location>
        <begin position="1"/>
        <end position="64"/>
    </location>
</feature>
<keyword evidence="3" id="KW-1185">Reference proteome</keyword>
<dbReference type="PANTHER" id="PTHR12121:SF74">
    <property type="entry name" value="CARBON CATABOLITE REPRESSOR PROTEIN 4 HOMOLOG 5"/>
    <property type="match status" value="1"/>
</dbReference>
<evidence type="ECO:0000313" key="2">
    <source>
        <dbReference type="EMBL" id="MQM19664.1"/>
    </source>
</evidence>
<dbReference type="InterPro" id="IPR036691">
    <property type="entry name" value="Endo/exonu/phosph_ase_sf"/>
</dbReference>
<comment type="caution">
    <text evidence="2">The sequence shown here is derived from an EMBL/GenBank/DDBJ whole genome shotgun (WGS) entry which is preliminary data.</text>
</comment>
<name>A0A843XJ74_COLES</name>
<gene>
    <name evidence="2" type="ORF">Taro_052673</name>
</gene>
<reference evidence="2" key="1">
    <citation type="submission" date="2017-07" db="EMBL/GenBank/DDBJ databases">
        <title>Taro Niue Genome Assembly and Annotation.</title>
        <authorList>
            <person name="Atibalentja N."/>
            <person name="Keating K."/>
            <person name="Fields C.J."/>
        </authorList>
    </citation>
    <scope>NUCLEOTIDE SEQUENCE</scope>
    <source>
        <strain evidence="2">Niue_2</strain>
        <tissue evidence="2">Leaf</tissue>
    </source>
</reference>
<dbReference type="Gene3D" id="3.60.10.10">
    <property type="entry name" value="Endonuclease/exonuclease/phosphatase"/>
    <property type="match status" value="1"/>
</dbReference>